<dbReference type="Pfam" id="PF25995">
    <property type="entry name" value="STB6_N"/>
    <property type="match status" value="1"/>
</dbReference>
<dbReference type="HOGENOM" id="CLU_010710_0_0_1"/>
<feature type="compositionally biased region" description="Polar residues" evidence="1">
    <location>
        <begin position="42"/>
        <end position="69"/>
    </location>
</feature>
<evidence type="ECO:0000259" key="2">
    <source>
        <dbReference type="Pfam" id="PF25995"/>
    </source>
</evidence>
<reference evidence="3 4" key="1">
    <citation type="journal article" date="2012" name="Proc. Natl. Acad. Sci. U.S.A.">
        <title>Comparative genomics of Ceriporiopsis subvermispora and Phanerochaete chrysosporium provide insight into selective ligninolysis.</title>
        <authorList>
            <person name="Fernandez-Fueyo E."/>
            <person name="Ruiz-Duenas F.J."/>
            <person name="Ferreira P."/>
            <person name="Floudas D."/>
            <person name="Hibbett D.S."/>
            <person name="Canessa P."/>
            <person name="Larrondo L.F."/>
            <person name="James T.Y."/>
            <person name="Seelenfreund D."/>
            <person name="Lobos S."/>
            <person name="Polanco R."/>
            <person name="Tello M."/>
            <person name="Honda Y."/>
            <person name="Watanabe T."/>
            <person name="Watanabe T."/>
            <person name="Ryu J.S."/>
            <person name="Kubicek C.P."/>
            <person name="Schmoll M."/>
            <person name="Gaskell J."/>
            <person name="Hammel K.E."/>
            <person name="St John F.J."/>
            <person name="Vanden Wymelenberg A."/>
            <person name="Sabat G."/>
            <person name="Splinter BonDurant S."/>
            <person name="Syed K."/>
            <person name="Yadav J.S."/>
            <person name="Doddapaneni H."/>
            <person name="Subramanian V."/>
            <person name="Lavin J.L."/>
            <person name="Oguiza J.A."/>
            <person name="Perez G."/>
            <person name="Pisabarro A.G."/>
            <person name="Ramirez L."/>
            <person name="Santoyo F."/>
            <person name="Master E."/>
            <person name="Coutinho P.M."/>
            <person name="Henrissat B."/>
            <person name="Lombard V."/>
            <person name="Magnuson J.K."/>
            <person name="Kuees U."/>
            <person name="Hori C."/>
            <person name="Igarashi K."/>
            <person name="Samejima M."/>
            <person name="Held B.W."/>
            <person name="Barry K.W."/>
            <person name="LaButti K.M."/>
            <person name="Lapidus A."/>
            <person name="Lindquist E.A."/>
            <person name="Lucas S.M."/>
            <person name="Riley R."/>
            <person name="Salamov A.A."/>
            <person name="Hoffmeister D."/>
            <person name="Schwenk D."/>
            <person name="Hadar Y."/>
            <person name="Yarden O."/>
            <person name="de Vries R.P."/>
            <person name="Wiebenga A."/>
            <person name="Stenlid J."/>
            <person name="Eastwood D."/>
            <person name="Grigoriev I.V."/>
            <person name="Berka R.M."/>
            <person name="Blanchette R.A."/>
            <person name="Kersten P."/>
            <person name="Martinez A.T."/>
            <person name="Vicuna R."/>
            <person name="Cullen D."/>
        </authorList>
    </citation>
    <scope>NUCLEOTIDE SEQUENCE [LARGE SCALE GENOMIC DNA]</scope>
    <source>
        <strain evidence="3 4">B</strain>
    </source>
</reference>
<dbReference type="OrthoDB" id="19806at2759"/>
<organism evidence="3 4">
    <name type="scientific">Ceriporiopsis subvermispora (strain B)</name>
    <name type="common">White-rot fungus</name>
    <name type="synonym">Gelatoporia subvermispora</name>
    <dbReference type="NCBI Taxonomy" id="914234"/>
    <lineage>
        <taxon>Eukaryota</taxon>
        <taxon>Fungi</taxon>
        <taxon>Dikarya</taxon>
        <taxon>Basidiomycota</taxon>
        <taxon>Agaricomycotina</taxon>
        <taxon>Agaricomycetes</taxon>
        <taxon>Polyporales</taxon>
        <taxon>Gelatoporiaceae</taxon>
        <taxon>Gelatoporia</taxon>
    </lineage>
</organism>
<dbReference type="GO" id="GO:0070822">
    <property type="term" value="C:Sin3-type complex"/>
    <property type="evidence" value="ECO:0007669"/>
    <property type="project" value="TreeGrafter"/>
</dbReference>
<feature type="region of interest" description="Disordered" evidence="1">
    <location>
        <begin position="90"/>
        <end position="137"/>
    </location>
</feature>
<dbReference type="PANTHER" id="PTHR31011:SF2">
    <property type="entry name" value="PROTEIN STB2-RELATED"/>
    <property type="match status" value="1"/>
</dbReference>
<feature type="compositionally biased region" description="Low complexity" evidence="1">
    <location>
        <begin position="90"/>
        <end position="100"/>
    </location>
</feature>
<dbReference type="PANTHER" id="PTHR31011">
    <property type="entry name" value="PROTEIN STB2-RELATED"/>
    <property type="match status" value="1"/>
</dbReference>
<feature type="region of interest" description="Disordered" evidence="1">
    <location>
        <begin position="557"/>
        <end position="602"/>
    </location>
</feature>
<dbReference type="AlphaFoldDB" id="M2RQI7"/>
<feature type="compositionally biased region" description="Basic and acidic residues" evidence="1">
    <location>
        <begin position="1043"/>
        <end position="1057"/>
    </location>
</feature>
<dbReference type="InterPro" id="IPR038919">
    <property type="entry name" value="STB2/STB2"/>
</dbReference>
<feature type="compositionally biased region" description="Low complexity" evidence="1">
    <location>
        <begin position="1030"/>
        <end position="1042"/>
    </location>
</feature>
<feature type="compositionally biased region" description="Low complexity" evidence="1">
    <location>
        <begin position="431"/>
        <end position="440"/>
    </location>
</feature>
<accession>M2RQI7</accession>
<feature type="region of interest" description="Disordered" evidence="1">
    <location>
        <begin position="431"/>
        <end position="457"/>
    </location>
</feature>
<feature type="region of interest" description="Disordered" evidence="1">
    <location>
        <begin position="1"/>
        <end position="73"/>
    </location>
</feature>
<dbReference type="Proteomes" id="UP000016930">
    <property type="component" value="Unassembled WGS sequence"/>
</dbReference>
<evidence type="ECO:0000313" key="4">
    <source>
        <dbReference type="Proteomes" id="UP000016930"/>
    </source>
</evidence>
<protein>
    <recommendedName>
        <fullName evidence="2">STB6-like N-terminal domain-containing protein</fullName>
    </recommendedName>
</protein>
<evidence type="ECO:0000313" key="3">
    <source>
        <dbReference type="EMBL" id="EMD40717.1"/>
    </source>
</evidence>
<keyword evidence="4" id="KW-1185">Reference proteome</keyword>
<dbReference type="STRING" id="914234.M2RQI7"/>
<feature type="compositionally biased region" description="Basic and acidic residues" evidence="1">
    <location>
        <begin position="1010"/>
        <end position="1029"/>
    </location>
</feature>
<feature type="region of interest" description="Disordered" evidence="1">
    <location>
        <begin position="1005"/>
        <end position="1057"/>
    </location>
</feature>
<proteinExistence type="predicted"/>
<feature type="compositionally biased region" description="Basic and acidic residues" evidence="1">
    <location>
        <begin position="561"/>
        <end position="599"/>
    </location>
</feature>
<dbReference type="InterPro" id="IPR059025">
    <property type="entry name" value="STB6_N"/>
</dbReference>
<name>M2RQI7_CERS8</name>
<feature type="domain" description="STB6-like N-terminal" evidence="2">
    <location>
        <begin position="144"/>
        <end position="269"/>
    </location>
</feature>
<feature type="compositionally biased region" description="Polar residues" evidence="1">
    <location>
        <begin position="441"/>
        <end position="454"/>
    </location>
</feature>
<gene>
    <name evidence="3" type="ORF">CERSUDRAFT_91453</name>
</gene>
<dbReference type="EMBL" id="KB445792">
    <property type="protein sequence ID" value="EMD40717.1"/>
    <property type="molecule type" value="Genomic_DNA"/>
</dbReference>
<evidence type="ECO:0000256" key="1">
    <source>
        <dbReference type="SAM" id="MobiDB-lite"/>
    </source>
</evidence>
<sequence>MDQPSTSYLSIPPPTSPRRARSPSPNFALSPPNSPTARPLLSRSQSTTRAYQSATKHNGSVSQTPSYSPHLSLVHVAPPSSRRLLIPTVRPSRASPASSPNIPQHRASPSKVARSRAGSLSVATSPDPAINAPPARGPDWIGGGRKFEVVEDQFELEGFVIYAVEKWVVARRRPITVLTVYTGDPQHKITVTALKPQSSLSEPEAQSEWELAIRYLKKDGARPKETDKGVIMVTSLANFPSDFTIVQVPAGNFLEVREQLYTNIDLLRMGCSGRSALTLEEPSETTKDRFISMYHVSDKMASRMGEAFRATVLELIRFVQTALAMFNFFDMCPEERNGLLCDITCEGMRRWVSEIAAPVLGLNVLERAADPNIVAALLSLICIIRNKLHVLGIVVPKDPFVEPQAFMDAIAAFHSHKSHWHSHVHSLSISQSIQSNTSSQPNTISSKEPPGTSTPNPPVVYLNAKLIRLIDQAFDKKTKQSEPYKVHRVLKSKLDDLATDLRSGTGADSDVSGSNVTSASRSVTDIKTFVQIVASGSKDAPQSLRYLWTGRPVMSRKKRREKEVPWSDGEREDRWDKDGGKNGKDRAGNGEKDDVKSTDDEGDAKLWTGRVSRRLEGWAALSRAKKLSVDFGQLGKALLPSDSPTRDDQNGQSGPSILVSKEQDDDEVLSSGQVSPVSDYHPMTGLGSWLNTPQRSAVDVSDYKRRVNEFDQKRPSTKPKYQSRVISWSDPFSARNLIDEEPARSRQISSIARSRLSEDSPVVDDDLDVLHRRRLVTSRSQRRRSFDDAAYIDSSRLLSVERMRIDVELCGQILVMLRREAHLANVAACLEALTARLSRTNTRLREDHEAVRPTLAALMERAAVLQQIEAARSRADALTLETNALQYEVDQFLVEDLWHMALQPRQRILALREKVFGTGRRHPHGVRGARGQFDRIQWTLDGRQRLVDGLGRTESEAEEEDGLDIVHAGLGGLDEEEEEVDVVEHQTLRPTWLLRFFNYWGSRWGQGSRKAHESESQASPMREEEKEHASSTATAPSPLTSLDDSRRRPPVREEFPP</sequence>
<feature type="region of interest" description="Disordered" evidence="1">
    <location>
        <begin position="638"/>
        <end position="691"/>
    </location>
</feature>